<dbReference type="InterPro" id="IPR000719">
    <property type="entry name" value="Prot_kinase_dom"/>
</dbReference>
<evidence type="ECO:0000259" key="12">
    <source>
        <dbReference type="PROSITE" id="PS50011"/>
    </source>
</evidence>
<proteinExistence type="inferred from homology"/>
<dbReference type="EMBL" id="GG662798">
    <property type="protein sequence ID" value="EDK31901.2"/>
    <property type="molecule type" value="Genomic_DNA"/>
</dbReference>
<comment type="catalytic activity">
    <reaction evidence="8">
        <text>L-threonyl-[protein] + ATP = O-phospho-L-threonyl-[protein] + ADP + H(+)</text>
        <dbReference type="Rhea" id="RHEA:46608"/>
        <dbReference type="Rhea" id="RHEA-COMP:11060"/>
        <dbReference type="Rhea" id="RHEA-COMP:11605"/>
        <dbReference type="ChEBI" id="CHEBI:15378"/>
        <dbReference type="ChEBI" id="CHEBI:30013"/>
        <dbReference type="ChEBI" id="CHEBI:30616"/>
        <dbReference type="ChEBI" id="CHEBI:61977"/>
        <dbReference type="ChEBI" id="CHEBI:456216"/>
        <dbReference type="EC" id="2.7.12.2"/>
    </reaction>
</comment>
<evidence type="ECO:0000256" key="7">
    <source>
        <dbReference type="ARBA" id="ARBA00049014"/>
    </source>
</evidence>
<dbReference type="Gene3D" id="1.10.510.10">
    <property type="entry name" value="Transferase(Phosphotransferase) domain 1"/>
    <property type="match status" value="2"/>
</dbReference>
<dbReference type="KEGG" id="tet:TTHERM_00112569"/>
<dbReference type="PANTHER" id="PTHR48013:SF9">
    <property type="entry name" value="DUAL SPECIFICITY MITOGEN-ACTIVATED PROTEIN KINASE KINASE 5"/>
    <property type="match status" value="1"/>
</dbReference>
<dbReference type="GO" id="GO:0004708">
    <property type="term" value="F:MAP kinase kinase activity"/>
    <property type="evidence" value="ECO:0007669"/>
    <property type="project" value="UniProtKB-EC"/>
</dbReference>
<evidence type="ECO:0000256" key="10">
    <source>
        <dbReference type="SAM" id="Phobius"/>
    </source>
</evidence>
<dbReference type="PROSITE" id="PS50011">
    <property type="entry name" value="PROTEIN_KINASE_DOM"/>
    <property type="match status" value="1"/>
</dbReference>
<dbReference type="STRING" id="312017.A4VEF9"/>
<evidence type="ECO:0000256" key="9">
    <source>
        <dbReference type="ARBA" id="ARBA00051693"/>
    </source>
</evidence>
<keyword evidence="10" id="KW-0472">Membrane</keyword>
<comment type="similarity">
    <text evidence="5">Belongs to the protein kinase superfamily. STE Ser/Thr protein kinase family. MAP kinase kinase subfamily.</text>
</comment>
<dbReference type="GeneID" id="7843518"/>
<name>A4VEF9_TETTS</name>
<organism evidence="13 14">
    <name type="scientific">Tetrahymena thermophila (strain SB210)</name>
    <dbReference type="NCBI Taxonomy" id="312017"/>
    <lineage>
        <taxon>Eukaryota</taxon>
        <taxon>Sar</taxon>
        <taxon>Alveolata</taxon>
        <taxon>Ciliophora</taxon>
        <taxon>Intramacronucleata</taxon>
        <taxon>Oligohymenophorea</taxon>
        <taxon>Hymenostomatida</taxon>
        <taxon>Tetrahymenina</taxon>
        <taxon>Tetrahymenidae</taxon>
        <taxon>Tetrahymena</taxon>
    </lineage>
</organism>
<keyword evidence="1" id="KW-0808">Transferase</keyword>
<keyword evidence="3 13" id="KW-0418">Kinase</keyword>
<dbReference type="Pfam" id="PF00069">
    <property type="entry name" value="Pkinase"/>
    <property type="match status" value="1"/>
</dbReference>
<evidence type="ECO:0000256" key="11">
    <source>
        <dbReference type="SAM" id="SignalP"/>
    </source>
</evidence>
<keyword evidence="14" id="KW-1185">Reference proteome</keyword>
<evidence type="ECO:0000313" key="13">
    <source>
        <dbReference type="EMBL" id="EDK31901.2"/>
    </source>
</evidence>
<comment type="catalytic activity">
    <reaction evidence="9">
        <text>L-tyrosyl-[protein] + ATP = O-phospho-L-tyrosyl-[protein] + ADP + H(+)</text>
        <dbReference type="Rhea" id="RHEA:10596"/>
        <dbReference type="Rhea" id="RHEA-COMP:10136"/>
        <dbReference type="Rhea" id="RHEA-COMP:20101"/>
        <dbReference type="ChEBI" id="CHEBI:15378"/>
        <dbReference type="ChEBI" id="CHEBI:30616"/>
        <dbReference type="ChEBI" id="CHEBI:46858"/>
        <dbReference type="ChEBI" id="CHEBI:61978"/>
        <dbReference type="ChEBI" id="CHEBI:456216"/>
        <dbReference type="EC" id="2.7.12.2"/>
    </reaction>
</comment>
<feature type="domain" description="Protein kinase" evidence="12">
    <location>
        <begin position="590"/>
        <end position="903"/>
    </location>
</feature>
<dbReference type="PANTHER" id="PTHR48013">
    <property type="entry name" value="DUAL SPECIFICITY MITOGEN-ACTIVATED PROTEIN KINASE KINASE 5-RELATED"/>
    <property type="match status" value="1"/>
</dbReference>
<feature type="signal peptide" evidence="11">
    <location>
        <begin position="1"/>
        <end position="17"/>
    </location>
</feature>
<evidence type="ECO:0000256" key="4">
    <source>
        <dbReference type="ARBA" id="ARBA00022840"/>
    </source>
</evidence>
<keyword evidence="10" id="KW-0812">Transmembrane</keyword>
<evidence type="ECO:0000313" key="14">
    <source>
        <dbReference type="Proteomes" id="UP000009168"/>
    </source>
</evidence>
<evidence type="ECO:0000256" key="3">
    <source>
        <dbReference type="ARBA" id="ARBA00022777"/>
    </source>
</evidence>
<keyword evidence="2" id="KW-0547">Nucleotide-binding</keyword>
<dbReference type="PROSITE" id="PS51257">
    <property type="entry name" value="PROKAR_LIPOPROTEIN"/>
    <property type="match status" value="1"/>
</dbReference>
<dbReference type="HOGENOM" id="CLU_440418_0_0_1"/>
<feature type="transmembrane region" description="Helical" evidence="10">
    <location>
        <begin position="535"/>
        <end position="557"/>
    </location>
</feature>
<evidence type="ECO:0000256" key="8">
    <source>
        <dbReference type="ARBA" id="ARBA00049299"/>
    </source>
</evidence>
<dbReference type="Proteomes" id="UP000009168">
    <property type="component" value="Unassembled WGS sequence"/>
</dbReference>
<protein>
    <recommendedName>
        <fullName evidence="6">mitogen-activated protein kinase kinase</fullName>
        <ecNumber evidence="6">2.7.12.2</ecNumber>
    </recommendedName>
</protein>
<keyword evidence="4" id="KW-0067">ATP-binding</keyword>
<reference evidence="14" key="1">
    <citation type="journal article" date="2006" name="PLoS Biol.">
        <title>Macronuclear genome sequence of the ciliate Tetrahymena thermophila, a model eukaryote.</title>
        <authorList>
            <person name="Eisen J.A."/>
            <person name="Coyne R.S."/>
            <person name="Wu M."/>
            <person name="Wu D."/>
            <person name="Thiagarajan M."/>
            <person name="Wortman J.R."/>
            <person name="Badger J.H."/>
            <person name="Ren Q."/>
            <person name="Amedeo P."/>
            <person name="Jones K.M."/>
            <person name="Tallon L.J."/>
            <person name="Delcher A.L."/>
            <person name="Salzberg S.L."/>
            <person name="Silva J.C."/>
            <person name="Haas B.J."/>
            <person name="Majoros W.H."/>
            <person name="Farzad M."/>
            <person name="Carlton J.M."/>
            <person name="Smith R.K. Jr."/>
            <person name="Garg J."/>
            <person name="Pearlman R.E."/>
            <person name="Karrer K.M."/>
            <person name="Sun L."/>
            <person name="Manning G."/>
            <person name="Elde N.C."/>
            <person name="Turkewitz A.P."/>
            <person name="Asai D.J."/>
            <person name="Wilkes D.E."/>
            <person name="Wang Y."/>
            <person name="Cai H."/>
            <person name="Collins K."/>
            <person name="Stewart B.A."/>
            <person name="Lee S.R."/>
            <person name="Wilamowska K."/>
            <person name="Weinberg Z."/>
            <person name="Ruzzo W.L."/>
            <person name="Wloga D."/>
            <person name="Gaertig J."/>
            <person name="Frankel J."/>
            <person name="Tsao C.-C."/>
            <person name="Gorovsky M.A."/>
            <person name="Keeling P.J."/>
            <person name="Waller R.F."/>
            <person name="Patron N.J."/>
            <person name="Cherry J.M."/>
            <person name="Stover N.A."/>
            <person name="Krieger C.J."/>
            <person name="del Toro C."/>
            <person name="Ryder H.F."/>
            <person name="Williamson S.C."/>
            <person name="Barbeau R.A."/>
            <person name="Hamilton E.P."/>
            <person name="Orias E."/>
        </authorList>
    </citation>
    <scope>NUCLEOTIDE SEQUENCE [LARGE SCALE GENOMIC DNA]</scope>
    <source>
        <strain evidence="14">SB210</strain>
    </source>
</reference>
<evidence type="ECO:0000256" key="5">
    <source>
        <dbReference type="ARBA" id="ARBA00038035"/>
    </source>
</evidence>
<evidence type="ECO:0000256" key="2">
    <source>
        <dbReference type="ARBA" id="ARBA00022741"/>
    </source>
</evidence>
<dbReference type="AlphaFoldDB" id="A4VEF9"/>
<dbReference type="SMART" id="SM00220">
    <property type="entry name" value="S_TKc"/>
    <property type="match status" value="1"/>
</dbReference>
<feature type="chain" id="PRO_5002674051" description="mitogen-activated protein kinase kinase" evidence="11">
    <location>
        <begin position="18"/>
        <end position="903"/>
    </location>
</feature>
<keyword evidence="11" id="KW-0732">Signal</keyword>
<evidence type="ECO:0000256" key="6">
    <source>
        <dbReference type="ARBA" id="ARBA00038999"/>
    </source>
</evidence>
<evidence type="ECO:0000256" key="1">
    <source>
        <dbReference type="ARBA" id="ARBA00022679"/>
    </source>
</evidence>
<comment type="catalytic activity">
    <reaction evidence="7">
        <text>L-seryl-[protein] + ATP = O-phospho-L-seryl-[protein] + ADP + H(+)</text>
        <dbReference type="Rhea" id="RHEA:17989"/>
        <dbReference type="Rhea" id="RHEA-COMP:9863"/>
        <dbReference type="Rhea" id="RHEA-COMP:11604"/>
        <dbReference type="ChEBI" id="CHEBI:15378"/>
        <dbReference type="ChEBI" id="CHEBI:29999"/>
        <dbReference type="ChEBI" id="CHEBI:30616"/>
        <dbReference type="ChEBI" id="CHEBI:83421"/>
        <dbReference type="ChEBI" id="CHEBI:456216"/>
        <dbReference type="EC" id="2.7.12.2"/>
    </reaction>
</comment>
<dbReference type="RefSeq" id="XP_001471213.2">
    <property type="nucleotide sequence ID" value="XM_001471163.2"/>
</dbReference>
<dbReference type="GO" id="GO:0005524">
    <property type="term" value="F:ATP binding"/>
    <property type="evidence" value="ECO:0007669"/>
    <property type="project" value="UniProtKB-KW"/>
</dbReference>
<dbReference type="InParanoid" id="A4VEF9"/>
<keyword evidence="10" id="KW-1133">Transmembrane helix</keyword>
<sequence>MKDLLLIIFIILSSCQAQYLESPQLEYFLNNIEFANQGQFFYDNNLDLAIIIQPDKEQDQIKLYRNFTTNKYEHPKQLTVKNLPQKYDKFVFIPEIQQILYASSNQTSNIQQISSISYRDNQLIISESQTRIKSVLSIEYQPITNIIVNIFICGLDNKSNYQIEVWQINQLGEIKHFESLIKVEKNILKTFSNIYKKNNIDQQFSQKRYSIIYLSYLLESSLLSQFSKQQYLNLFKNQTLSILDAEIFYLRKNNDQNNVTANHLINKSNIFGDLMTLNSTKLKKGLTKSSKKIKLDQQQLQSNLSYANQLAPQNFTLIKSEIKVFGQNNNYYEAEKELFNDKNINEYDRIICLIIQEDINKDQQFRKLLKCQSKLESLQISMQLDLFQQLISDPQNSRIISIQPYQSGKTKITLYDLQKLEEQDKIISMQDIQSQVDCIVFYNFQQEKPKILNLNENILLMQESLNNYYQCNTKSGLATRNKTPDNWKQLLLSNDYKVFQRKNSNSTLIIFTNQQSKRFILAEGKQRKMADINHYGLKILNMIPLFVTIGLFLFIILRLNNYRKVQRKLSAQISTFKSTFITYYQFKLRYMKREDFMRSRYSFYFNQVAREHQNNGYEIYVDQFNHNKAYLVKVIKIQSFQNQDYVQEYINTHLQLSKYEGVVKLLHYCIIPEQMAYIITDVPNKTLQSQIEQQIAILEQFDDKIILKIAQEVINCLLLIQKELDLPHRDIKPSSIVLASDGQYKLTNFRPSQFNLASNYMLILSQGSIAFMSPEVRFQIEVQMSNVNYDPEEEEVGQSYEIYKKSLDQNINVLDYIKNEEEIHLYDQYKADIFSLGLTLLLATTKMGIDGLNINKELLSERILKLKSNTNFSDKTKDLIESMLKWEEDERPTYEQLLSMIQE</sequence>
<dbReference type="InterPro" id="IPR011009">
    <property type="entry name" value="Kinase-like_dom_sf"/>
</dbReference>
<dbReference type="SUPFAM" id="SSF56112">
    <property type="entry name" value="Protein kinase-like (PK-like)"/>
    <property type="match status" value="1"/>
</dbReference>
<gene>
    <name evidence="13" type="ORF">TTHERM_00112569</name>
</gene>
<dbReference type="EC" id="2.7.12.2" evidence="6"/>
<accession>A4VEF9</accession>